<evidence type="ECO:0000313" key="6">
    <source>
        <dbReference type="Proteomes" id="UP000471409"/>
    </source>
</evidence>
<dbReference type="Gene3D" id="3.30.1330.60">
    <property type="entry name" value="OmpA-like domain"/>
    <property type="match status" value="1"/>
</dbReference>
<accession>A0A6P0DGY4</accession>
<dbReference type="GO" id="GO:0016020">
    <property type="term" value="C:membrane"/>
    <property type="evidence" value="ECO:0007669"/>
    <property type="project" value="UniProtKB-UniRule"/>
</dbReference>
<evidence type="ECO:0000256" key="1">
    <source>
        <dbReference type="PROSITE-ProRule" id="PRU00473"/>
    </source>
</evidence>
<dbReference type="InterPro" id="IPR006665">
    <property type="entry name" value="OmpA-like"/>
</dbReference>
<sequence length="343" mass="37350">MVAAMTPENAGQIETKGYNRGLILGFTMAESLLLIVFCLLLVTAAIIVKERQRAEDAIKQLSAVTETSNQQDQQIEELKAEVAALASKLPEVEQAAYDEDWRELVLQKDTYKRIKEVLGQKDAADILKRVEALIAAEQRAADLQKANDLLNEQQRDLASRLTVALKLLESQGAELAKLSTSGKPHEWPPIISLAEANGYFFRSGSAELSTSFTDQLNGSISDQIAKNLESYGADIVEVIGHTDEQPISRVNSNLDKNSIDVLSSRKAITTLEPADNAGLGLARAISVANILRTNKSLSGITVLPLSAAQLILPGDTLSVGQAGNVETRRRIEIRIRRREAAVQ</sequence>
<dbReference type="SUPFAM" id="SSF103088">
    <property type="entry name" value="OmpA-like"/>
    <property type="match status" value="1"/>
</dbReference>
<name>A0A6P0DGY4_RHILE</name>
<dbReference type="InterPro" id="IPR036737">
    <property type="entry name" value="OmpA-like_sf"/>
</dbReference>
<comment type="caution">
    <text evidence="5">The sequence shown here is derived from an EMBL/GenBank/DDBJ whole genome shotgun (WGS) entry which is preliminary data.</text>
</comment>
<dbReference type="PROSITE" id="PS51123">
    <property type="entry name" value="OMPA_2"/>
    <property type="match status" value="1"/>
</dbReference>
<evidence type="ECO:0000259" key="4">
    <source>
        <dbReference type="PROSITE" id="PS51123"/>
    </source>
</evidence>
<reference evidence="5 6" key="1">
    <citation type="submission" date="2020-01" db="EMBL/GenBank/DDBJ databases">
        <title>Rhizobium genotypes associated with high levels of biological nitrogen fixation by grain legumes in a temperate-maritime cropping system.</title>
        <authorList>
            <person name="Maluk M."/>
            <person name="Francesc Ferrando Molina F."/>
            <person name="Lopez Del Egido L."/>
            <person name="Lafos M."/>
            <person name="Langarica-Fuentes A."/>
            <person name="Gebre Yohannes G."/>
            <person name="Young M.W."/>
            <person name="Martin P."/>
            <person name="Gantlett R."/>
            <person name="Kenicer G."/>
            <person name="Hawes C."/>
            <person name="Begg G.S."/>
            <person name="Quilliam R.S."/>
            <person name="Squire G.R."/>
            <person name="Poole P.S."/>
            <person name="Young P.W."/>
            <person name="Iannetta P.M."/>
            <person name="James E.K."/>
        </authorList>
    </citation>
    <scope>NUCLEOTIDE SEQUENCE [LARGE SCALE GENOMIC DNA]</scope>
    <source>
        <strain evidence="5 6">JHI944</strain>
    </source>
</reference>
<keyword evidence="3" id="KW-0812">Transmembrane</keyword>
<protein>
    <recommendedName>
        <fullName evidence="4">OmpA-like domain-containing protein</fullName>
    </recommendedName>
</protein>
<evidence type="ECO:0000313" key="5">
    <source>
        <dbReference type="EMBL" id="NEK52228.1"/>
    </source>
</evidence>
<feature type="coiled-coil region" evidence="2">
    <location>
        <begin position="133"/>
        <end position="160"/>
    </location>
</feature>
<feature type="domain" description="OmpA-like" evidence="4">
    <location>
        <begin position="188"/>
        <end position="339"/>
    </location>
</feature>
<feature type="transmembrane region" description="Helical" evidence="3">
    <location>
        <begin position="22"/>
        <end position="48"/>
    </location>
</feature>
<gene>
    <name evidence="5" type="ORF">GUK36_22645</name>
</gene>
<keyword evidence="3" id="KW-1133">Transmembrane helix</keyword>
<organism evidence="5 6">
    <name type="scientific">Rhizobium leguminosarum</name>
    <dbReference type="NCBI Taxonomy" id="384"/>
    <lineage>
        <taxon>Bacteria</taxon>
        <taxon>Pseudomonadati</taxon>
        <taxon>Pseudomonadota</taxon>
        <taxon>Alphaproteobacteria</taxon>
        <taxon>Hyphomicrobiales</taxon>
        <taxon>Rhizobiaceae</taxon>
        <taxon>Rhizobium/Agrobacterium group</taxon>
        <taxon>Rhizobium</taxon>
    </lineage>
</organism>
<dbReference type="Proteomes" id="UP000471409">
    <property type="component" value="Unassembled WGS sequence"/>
</dbReference>
<feature type="coiled-coil region" evidence="2">
    <location>
        <begin position="61"/>
        <end position="95"/>
    </location>
</feature>
<dbReference type="AlphaFoldDB" id="A0A6P0DGY4"/>
<keyword evidence="2" id="KW-0175">Coiled coil</keyword>
<dbReference type="EMBL" id="WXXP01000010">
    <property type="protein sequence ID" value="NEK52228.1"/>
    <property type="molecule type" value="Genomic_DNA"/>
</dbReference>
<evidence type="ECO:0000256" key="3">
    <source>
        <dbReference type="SAM" id="Phobius"/>
    </source>
</evidence>
<keyword evidence="1 3" id="KW-0472">Membrane</keyword>
<proteinExistence type="predicted"/>
<evidence type="ECO:0000256" key="2">
    <source>
        <dbReference type="SAM" id="Coils"/>
    </source>
</evidence>